<dbReference type="Gene3D" id="1.10.10.10">
    <property type="entry name" value="Winged helix-like DNA-binding domain superfamily/Winged helix DNA-binding domain"/>
    <property type="match status" value="1"/>
</dbReference>
<dbReference type="PANTHER" id="PTHR30385">
    <property type="entry name" value="SIGMA FACTOR F FLAGELLAR"/>
    <property type="match status" value="1"/>
</dbReference>
<evidence type="ECO:0000256" key="1">
    <source>
        <dbReference type="ARBA" id="ARBA00023015"/>
    </source>
</evidence>
<dbReference type="GO" id="GO:0006352">
    <property type="term" value="P:DNA-templated transcription initiation"/>
    <property type="evidence" value="ECO:0007669"/>
    <property type="project" value="InterPro"/>
</dbReference>
<protein>
    <submittedName>
        <fullName evidence="7">RNA polymerase factor sigma-70</fullName>
    </submittedName>
</protein>
<dbReference type="SUPFAM" id="SSF88659">
    <property type="entry name" value="Sigma3 and sigma4 domains of RNA polymerase sigma factors"/>
    <property type="match status" value="1"/>
</dbReference>
<name>A0A6N3EF56_EUBLI</name>
<dbReference type="PRINTS" id="PR00046">
    <property type="entry name" value="SIGMA70FCT"/>
</dbReference>
<dbReference type="InterPro" id="IPR007630">
    <property type="entry name" value="RNA_pol_sigma70_r4"/>
</dbReference>
<evidence type="ECO:0000256" key="2">
    <source>
        <dbReference type="ARBA" id="ARBA00023082"/>
    </source>
</evidence>
<evidence type="ECO:0000313" key="7">
    <source>
        <dbReference type="EMBL" id="VYU39432.1"/>
    </source>
</evidence>
<dbReference type="Pfam" id="PF04545">
    <property type="entry name" value="Sigma70_r4"/>
    <property type="match status" value="1"/>
</dbReference>
<dbReference type="NCBIfam" id="TIGR02937">
    <property type="entry name" value="sigma70-ECF"/>
    <property type="match status" value="1"/>
</dbReference>
<dbReference type="InterPro" id="IPR013325">
    <property type="entry name" value="RNA_pol_sigma_r2"/>
</dbReference>
<feature type="domain" description="RNA polymerase sigma-70 region 2" evidence="5">
    <location>
        <begin position="37"/>
        <end position="92"/>
    </location>
</feature>
<keyword evidence="4" id="KW-0804">Transcription</keyword>
<evidence type="ECO:0000256" key="3">
    <source>
        <dbReference type="ARBA" id="ARBA00023125"/>
    </source>
</evidence>
<dbReference type="GO" id="GO:0003677">
    <property type="term" value="F:DNA binding"/>
    <property type="evidence" value="ECO:0007669"/>
    <property type="project" value="UniProtKB-KW"/>
</dbReference>
<evidence type="ECO:0000259" key="5">
    <source>
        <dbReference type="Pfam" id="PF04542"/>
    </source>
</evidence>
<proteinExistence type="predicted"/>
<dbReference type="Gene3D" id="1.10.1740.10">
    <property type="match status" value="1"/>
</dbReference>
<dbReference type="InterPro" id="IPR014284">
    <property type="entry name" value="RNA_pol_sigma-70_dom"/>
</dbReference>
<dbReference type="Pfam" id="PF04542">
    <property type="entry name" value="Sigma70_r2"/>
    <property type="match status" value="1"/>
</dbReference>
<gene>
    <name evidence="7" type="ORF">ELLFYP34_03454</name>
</gene>
<evidence type="ECO:0000256" key="4">
    <source>
        <dbReference type="ARBA" id="ARBA00023163"/>
    </source>
</evidence>
<keyword evidence="3" id="KW-0238">DNA-binding</keyword>
<reference evidence="7" key="1">
    <citation type="submission" date="2019-11" db="EMBL/GenBank/DDBJ databases">
        <authorList>
            <person name="Feng L."/>
        </authorList>
    </citation>
    <scope>NUCLEOTIDE SEQUENCE</scope>
    <source>
        <strain evidence="7">ElimosumLFYP34</strain>
    </source>
</reference>
<dbReference type="GO" id="GO:0016987">
    <property type="term" value="F:sigma factor activity"/>
    <property type="evidence" value="ECO:0007669"/>
    <property type="project" value="UniProtKB-KW"/>
</dbReference>
<dbReference type="AlphaFoldDB" id="A0A6N3EF56"/>
<sequence length="211" mass="23840">MSNYKAIDDLVATYKHGQESPDNSPERESSRVAGQRLVMTFKPLILSTMQCMTGIGPADYEDAYQDGVVAFMEGMKKYDETKGGRFNAFIKTHLQLYYRKWQSGQFNHSVTAEKLLSAPAGSSDGLTLEEVIADEAIDLEGRYIEREDQQRLWQSVHALSARQGKVLYQSFHESKSLVQICKEMGVTHKAVRKLRDKGLKNLKKSLKGVPF</sequence>
<dbReference type="InterPro" id="IPR036388">
    <property type="entry name" value="WH-like_DNA-bd_sf"/>
</dbReference>
<dbReference type="InterPro" id="IPR013324">
    <property type="entry name" value="RNA_pol_sigma_r3/r4-like"/>
</dbReference>
<dbReference type="EMBL" id="CACRTR010000011">
    <property type="protein sequence ID" value="VYU39432.1"/>
    <property type="molecule type" value="Genomic_DNA"/>
</dbReference>
<dbReference type="SUPFAM" id="SSF88946">
    <property type="entry name" value="Sigma2 domain of RNA polymerase sigma factors"/>
    <property type="match status" value="1"/>
</dbReference>
<dbReference type="InterPro" id="IPR007627">
    <property type="entry name" value="RNA_pol_sigma70_r2"/>
</dbReference>
<keyword evidence="2" id="KW-0731">Sigma factor</keyword>
<feature type="domain" description="RNA polymerase sigma-70 region 4" evidence="6">
    <location>
        <begin position="158"/>
        <end position="204"/>
    </location>
</feature>
<organism evidence="7">
    <name type="scientific">Eubacterium limosum</name>
    <dbReference type="NCBI Taxonomy" id="1736"/>
    <lineage>
        <taxon>Bacteria</taxon>
        <taxon>Bacillati</taxon>
        <taxon>Bacillota</taxon>
        <taxon>Clostridia</taxon>
        <taxon>Eubacteriales</taxon>
        <taxon>Eubacteriaceae</taxon>
        <taxon>Eubacterium</taxon>
    </lineage>
</organism>
<keyword evidence="1" id="KW-0805">Transcription regulation</keyword>
<dbReference type="InterPro" id="IPR000943">
    <property type="entry name" value="RNA_pol_sigma70"/>
</dbReference>
<accession>A0A6N3EF56</accession>
<evidence type="ECO:0000259" key="6">
    <source>
        <dbReference type="Pfam" id="PF04545"/>
    </source>
</evidence>